<dbReference type="InterPro" id="IPR017441">
    <property type="entry name" value="Protein_kinase_ATP_BS"/>
</dbReference>
<dbReference type="Pfam" id="PF00069">
    <property type="entry name" value="Pkinase"/>
    <property type="match status" value="1"/>
</dbReference>
<keyword evidence="1" id="KW-0808">Transferase</keyword>
<dbReference type="InterPro" id="IPR011009">
    <property type="entry name" value="Kinase-like_dom_sf"/>
</dbReference>
<organism evidence="7 8">
    <name type="scientific">Uabimicrobium amorphum</name>
    <dbReference type="NCBI Taxonomy" id="2596890"/>
    <lineage>
        <taxon>Bacteria</taxon>
        <taxon>Pseudomonadati</taxon>
        <taxon>Planctomycetota</taxon>
        <taxon>Candidatus Uabimicrobiia</taxon>
        <taxon>Candidatus Uabimicrobiales</taxon>
        <taxon>Candidatus Uabimicrobiaceae</taxon>
        <taxon>Candidatus Uabimicrobium</taxon>
    </lineage>
</organism>
<dbReference type="InterPro" id="IPR051681">
    <property type="entry name" value="Ser/Thr_Kinases-Pseudokinases"/>
</dbReference>
<feature type="domain" description="Protein kinase" evidence="6">
    <location>
        <begin position="183"/>
        <end position="489"/>
    </location>
</feature>
<keyword evidence="2 5" id="KW-0547">Nucleotide-binding</keyword>
<evidence type="ECO:0000256" key="2">
    <source>
        <dbReference type="ARBA" id="ARBA00022741"/>
    </source>
</evidence>
<name>A0A5S9IIV0_UABAM</name>
<evidence type="ECO:0000256" key="5">
    <source>
        <dbReference type="PROSITE-ProRule" id="PRU10141"/>
    </source>
</evidence>
<protein>
    <submittedName>
        <fullName evidence="7">Serine/threonine protein kinase</fullName>
    </submittedName>
</protein>
<dbReference type="EMBL" id="AP019860">
    <property type="protein sequence ID" value="BBM82494.1"/>
    <property type="molecule type" value="Genomic_DNA"/>
</dbReference>
<keyword evidence="3 7" id="KW-0418">Kinase</keyword>
<feature type="binding site" evidence="5">
    <location>
        <position position="213"/>
    </location>
    <ligand>
        <name>ATP</name>
        <dbReference type="ChEBI" id="CHEBI:30616"/>
    </ligand>
</feature>
<proteinExistence type="predicted"/>
<reference evidence="7 8" key="1">
    <citation type="submission" date="2019-08" db="EMBL/GenBank/DDBJ databases">
        <title>Complete genome sequence of Candidatus Uab amorphum.</title>
        <authorList>
            <person name="Shiratori T."/>
            <person name="Suzuki S."/>
            <person name="Kakizawa Y."/>
            <person name="Ishida K."/>
        </authorList>
    </citation>
    <scope>NUCLEOTIDE SEQUENCE [LARGE SCALE GENOMIC DNA]</scope>
    <source>
        <strain evidence="7 8">SRT547</strain>
    </source>
</reference>
<evidence type="ECO:0000256" key="4">
    <source>
        <dbReference type="ARBA" id="ARBA00022840"/>
    </source>
</evidence>
<dbReference type="PROSITE" id="PS00107">
    <property type="entry name" value="PROTEIN_KINASE_ATP"/>
    <property type="match status" value="1"/>
</dbReference>
<dbReference type="GO" id="GO:0005524">
    <property type="term" value="F:ATP binding"/>
    <property type="evidence" value="ECO:0007669"/>
    <property type="project" value="UniProtKB-UniRule"/>
</dbReference>
<keyword evidence="7" id="KW-0723">Serine/threonine-protein kinase</keyword>
<evidence type="ECO:0000256" key="1">
    <source>
        <dbReference type="ARBA" id="ARBA00022679"/>
    </source>
</evidence>
<dbReference type="Gene3D" id="1.10.510.10">
    <property type="entry name" value="Transferase(Phosphotransferase) domain 1"/>
    <property type="match status" value="1"/>
</dbReference>
<dbReference type="InterPro" id="IPR000719">
    <property type="entry name" value="Prot_kinase_dom"/>
</dbReference>
<gene>
    <name evidence="7" type="ORF">UABAM_00837</name>
</gene>
<evidence type="ECO:0000259" key="6">
    <source>
        <dbReference type="PROSITE" id="PS50011"/>
    </source>
</evidence>
<dbReference type="AlphaFoldDB" id="A0A5S9IIV0"/>
<keyword evidence="8" id="KW-1185">Reference proteome</keyword>
<keyword evidence="4 5" id="KW-0067">ATP-binding</keyword>
<dbReference type="PROSITE" id="PS50011">
    <property type="entry name" value="PROTEIN_KINASE_DOM"/>
    <property type="match status" value="1"/>
</dbReference>
<evidence type="ECO:0000256" key="3">
    <source>
        <dbReference type="ARBA" id="ARBA00022777"/>
    </source>
</evidence>
<dbReference type="PANTHER" id="PTHR44329:SF288">
    <property type="entry name" value="MITOGEN-ACTIVATED PROTEIN KINASE KINASE KINASE 20"/>
    <property type="match status" value="1"/>
</dbReference>
<sequence length="489" mass="56416">MAVRLLNLFHFSEDTTNFFVPLIQKLTQSPLLESNKIELSDDLAASIESSNNWQEKLKHYGVYSFGRLPQDNSPKPDIALPVADPRVSRRTGWLVYLPIEGISGFIKHKNNNNTVYVNEHPCNFSLLQNLSVFSFPKDKTHQITFFSEDSNCYLYEETPYLFSSPGENHYIHAEPQEKEELLYNLVGSLGSGTSGKTYIAFDNSGDHLVTIKKFFEDLNHFEGKNALLDELFHNYRLLQIERQTFLYPRNEDIANQDFSSLEETASIGHLNLSQIIRMHILEHQGQTFLCRVNEYNPGFSLAKYMELIRNNQKFIAVHIFKNIAYQILVAIKYLHLRGITHCNLNPHKILLVPYPFGTLVKIRDYPLNENPFLISEATHQKQKKEGQFHFIAPELSDLEQITPQADTFSFAMICCYMLTNSTLFSDVQSFEELHSHYQHFALGAKLKEKLLKAGINEEFSEALIQCFTVDPQQRTSLQSLFEKLLTIQE</sequence>
<dbReference type="Proteomes" id="UP000326354">
    <property type="component" value="Chromosome"/>
</dbReference>
<accession>A0A5S9IIV0</accession>
<dbReference type="PANTHER" id="PTHR44329">
    <property type="entry name" value="SERINE/THREONINE-PROTEIN KINASE TNNI3K-RELATED"/>
    <property type="match status" value="1"/>
</dbReference>
<dbReference type="KEGG" id="uam:UABAM_00837"/>
<dbReference type="RefSeq" id="WP_151966734.1">
    <property type="nucleotide sequence ID" value="NZ_AP019860.1"/>
</dbReference>
<dbReference type="GO" id="GO:0004674">
    <property type="term" value="F:protein serine/threonine kinase activity"/>
    <property type="evidence" value="ECO:0007669"/>
    <property type="project" value="UniProtKB-KW"/>
</dbReference>
<dbReference type="SUPFAM" id="SSF56112">
    <property type="entry name" value="Protein kinase-like (PK-like)"/>
    <property type="match status" value="1"/>
</dbReference>
<dbReference type="SMART" id="SM00220">
    <property type="entry name" value="S_TKc"/>
    <property type="match status" value="1"/>
</dbReference>
<evidence type="ECO:0000313" key="7">
    <source>
        <dbReference type="EMBL" id="BBM82494.1"/>
    </source>
</evidence>
<evidence type="ECO:0000313" key="8">
    <source>
        <dbReference type="Proteomes" id="UP000326354"/>
    </source>
</evidence>